<evidence type="ECO:0000256" key="5">
    <source>
        <dbReference type="ARBA" id="ARBA00022723"/>
    </source>
</evidence>
<evidence type="ECO:0000256" key="3">
    <source>
        <dbReference type="ARBA" id="ARBA00022630"/>
    </source>
</evidence>
<evidence type="ECO:0000256" key="1">
    <source>
        <dbReference type="ARBA" id="ARBA00011955"/>
    </source>
</evidence>
<evidence type="ECO:0000256" key="8">
    <source>
        <dbReference type="ARBA" id="ARBA00031306"/>
    </source>
</evidence>
<keyword evidence="4 10" id="KW-0808">Transferase</keyword>
<keyword evidence="12" id="KW-0472">Membrane</keyword>
<evidence type="ECO:0000256" key="2">
    <source>
        <dbReference type="ARBA" id="ARBA00016337"/>
    </source>
</evidence>
<evidence type="ECO:0000256" key="12">
    <source>
        <dbReference type="RuleBase" id="RU363002"/>
    </source>
</evidence>
<feature type="binding site" evidence="11">
    <location>
        <position position="177"/>
    </location>
    <ligand>
        <name>Mg(2+)</name>
        <dbReference type="ChEBI" id="CHEBI:18420"/>
    </ligand>
</feature>
<dbReference type="PANTHER" id="PTHR30040:SF2">
    <property type="entry name" value="FAD:PROTEIN FMN TRANSFERASE"/>
    <property type="match status" value="1"/>
</dbReference>
<dbReference type="EMBL" id="NGKC01000019">
    <property type="protein sequence ID" value="RSU09410.1"/>
    <property type="molecule type" value="Genomic_DNA"/>
</dbReference>
<dbReference type="RefSeq" id="WP_126814942.1">
    <property type="nucleotide sequence ID" value="NZ_NGKC01000019.1"/>
</dbReference>
<keyword evidence="3 10" id="KW-0285">Flavoprotein</keyword>
<gene>
    <name evidence="13" type="ORF">CBF27_12815</name>
</gene>
<comment type="caution">
    <text evidence="13">The sequence shown here is derived from an EMBL/GenBank/DDBJ whole genome shotgun (WGS) entry which is preliminary data.</text>
</comment>
<dbReference type="GO" id="GO:0016740">
    <property type="term" value="F:transferase activity"/>
    <property type="evidence" value="ECO:0007669"/>
    <property type="project" value="UniProtKB-UniRule"/>
</dbReference>
<evidence type="ECO:0000313" key="14">
    <source>
        <dbReference type="Proteomes" id="UP000286773"/>
    </source>
</evidence>
<keyword evidence="14" id="KW-1185">Reference proteome</keyword>
<organism evidence="13 14">
    <name type="scientific">Vagococcus acidifermentans</name>
    <dbReference type="NCBI Taxonomy" id="564710"/>
    <lineage>
        <taxon>Bacteria</taxon>
        <taxon>Bacillati</taxon>
        <taxon>Bacillota</taxon>
        <taxon>Bacilli</taxon>
        <taxon>Lactobacillales</taxon>
        <taxon>Enterococcaceae</taxon>
        <taxon>Vagococcus</taxon>
    </lineage>
</organism>
<sequence length="355" mass="39106">MKKIHILLAVGLFILAGCGNKENQAEPTINKEPYAEQQFLMGTYVKIQIYDDGKEEVLDQAFAKIKDLADRITVNQAGSEIDEVNDQAGIKPVEVSEDIFELVEQAYAYSKQSKGGFDLTIGPITELWHIGFDDARKPEQYEIDDALKLVDYQDVELDKSQHTIFLPKKKMRLDLGAIAKGFITDRVIDVLHDNDVTTAIVDLGGNVFVLGNSPKSDDGNWTVGIQDPNKSRNTVVGTVKVTDKSLVTSGIYERNLTVDGKTYHHLFNGKTGYPFENEIAGVTIISDKSVDGDGLSTAVFSMGVADGMAYVESLSDIDAVFVTKNDEIYISSGIQDNFKLSQDSNYKVKELKGAN</sequence>
<dbReference type="PROSITE" id="PS51257">
    <property type="entry name" value="PROKAR_LIPOPROTEIN"/>
    <property type="match status" value="1"/>
</dbReference>
<dbReference type="Gene3D" id="3.10.520.10">
    <property type="entry name" value="ApbE-like domains"/>
    <property type="match status" value="1"/>
</dbReference>
<dbReference type="InterPro" id="IPR024932">
    <property type="entry name" value="ApbE"/>
</dbReference>
<dbReference type="SUPFAM" id="SSF143631">
    <property type="entry name" value="ApbE-like"/>
    <property type="match status" value="1"/>
</dbReference>
<dbReference type="GO" id="GO:0005886">
    <property type="term" value="C:plasma membrane"/>
    <property type="evidence" value="ECO:0007669"/>
    <property type="project" value="UniProtKB-SubCell"/>
</dbReference>
<name>A0A430AMM8_9ENTE</name>
<keyword evidence="7 10" id="KW-0460">Magnesium</keyword>
<dbReference type="Pfam" id="PF02424">
    <property type="entry name" value="ApbE"/>
    <property type="match status" value="1"/>
</dbReference>
<keyword evidence="5 10" id="KW-0479">Metal-binding</keyword>
<dbReference type="InterPro" id="IPR003374">
    <property type="entry name" value="ApbE-like_sf"/>
</dbReference>
<dbReference type="Proteomes" id="UP000286773">
    <property type="component" value="Unassembled WGS sequence"/>
</dbReference>
<feature type="binding site" evidence="11">
    <location>
        <position position="293"/>
    </location>
    <ligand>
        <name>Mg(2+)</name>
        <dbReference type="ChEBI" id="CHEBI:18420"/>
    </ligand>
</feature>
<evidence type="ECO:0000256" key="11">
    <source>
        <dbReference type="PIRSR" id="PIRSR006268-2"/>
    </source>
</evidence>
<reference evidence="13 14" key="1">
    <citation type="submission" date="2017-05" db="EMBL/GenBank/DDBJ databases">
        <title>Vagococcus spp. assemblies.</title>
        <authorList>
            <person name="Gulvik C.A."/>
        </authorList>
    </citation>
    <scope>NUCLEOTIDE SEQUENCE [LARGE SCALE GENOMIC DNA]</scope>
    <source>
        <strain evidence="13 14">LMG 24798</strain>
    </source>
</reference>
<keyword evidence="6 10" id="KW-0274">FAD</keyword>
<evidence type="ECO:0000313" key="13">
    <source>
        <dbReference type="EMBL" id="RSU09410.1"/>
    </source>
</evidence>
<dbReference type="PIRSF" id="PIRSF006268">
    <property type="entry name" value="ApbE"/>
    <property type="match status" value="1"/>
</dbReference>
<comment type="cofactor">
    <cofactor evidence="11">
        <name>Mg(2+)</name>
        <dbReference type="ChEBI" id="CHEBI:18420"/>
    </cofactor>
    <cofactor evidence="11">
        <name>Mn(2+)</name>
        <dbReference type="ChEBI" id="CHEBI:29035"/>
    </cofactor>
    <text evidence="11">Magnesium. Can also use manganese.</text>
</comment>
<comment type="catalytic activity">
    <reaction evidence="9 10 12">
        <text>L-threonyl-[protein] + FAD = FMN-L-threonyl-[protein] + AMP + H(+)</text>
        <dbReference type="Rhea" id="RHEA:36847"/>
        <dbReference type="Rhea" id="RHEA-COMP:11060"/>
        <dbReference type="Rhea" id="RHEA-COMP:11061"/>
        <dbReference type="ChEBI" id="CHEBI:15378"/>
        <dbReference type="ChEBI" id="CHEBI:30013"/>
        <dbReference type="ChEBI" id="CHEBI:57692"/>
        <dbReference type="ChEBI" id="CHEBI:74257"/>
        <dbReference type="ChEBI" id="CHEBI:456215"/>
        <dbReference type="EC" id="2.7.1.180"/>
    </reaction>
</comment>
<comment type="similarity">
    <text evidence="10 12">Belongs to the ApbE family.</text>
</comment>
<feature type="binding site" evidence="11">
    <location>
        <position position="297"/>
    </location>
    <ligand>
        <name>Mg(2+)</name>
        <dbReference type="ChEBI" id="CHEBI:18420"/>
    </ligand>
</feature>
<dbReference type="AlphaFoldDB" id="A0A430AMM8"/>
<evidence type="ECO:0000256" key="7">
    <source>
        <dbReference type="ARBA" id="ARBA00022842"/>
    </source>
</evidence>
<protein>
    <recommendedName>
        <fullName evidence="2 10">FAD:protein FMN transferase</fullName>
        <ecNumber evidence="1 10">2.7.1.180</ecNumber>
    </recommendedName>
    <alternativeName>
        <fullName evidence="8 10">Flavin transferase</fullName>
    </alternativeName>
</protein>
<dbReference type="GO" id="GO:0046872">
    <property type="term" value="F:metal ion binding"/>
    <property type="evidence" value="ECO:0007669"/>
    <property type="project" value="UniProtKB-UniRule"/>
</dbReference>
<accession>A0A430AMM8</accession>
<comment type="subcellular location">
    <subcellularLocation>
        <location evidence="12">Cell inner membrane</location>
        <topology evidence="12">Lipid-anchor</topology>
        <orientation evidence="12">Periplasmic side</orientation>
    </subcellularLocation>
</comment>
<dbReference type="PANTHER" id="PTHR30040">
    <property type="entry name" value="THIAMINE BIOSYNTHESIS LIPOPROTEIN APBE"/>
    <property type="match status" value="1"/>
</dbReference>
<evidence type="ECO:0000256" key="4">
    <source>
        <dbReference type="ARBA" id="ARBA00022679"/>
    </source>
</evidence>
<evidence type="ECO:0000256" key="10">
    <source>
        <dbReference type="PIRNR" id="PIRNR006268"/>
    </source>
</evidence>
<proteinExistence type="inferred from homology"/>
<dbReference type="EC" id="2.7.1.180" evidence="1 10"/>
<keyword evidence="12" id="KW-0449">Lipoprotein</keyword>
<keyword evidence="12" id="KW-0997">Cell inner membrane</keyword>
<keyword evidence="12" id="KW-1003">Cell membrane</keyword>
<evidence type="ECO:0000256" key="6">
    <source>
        <dbReference type="ARBA" id="ARBA00022827"/>
    </source>
</evidence>
<dbReference type="OrthoDB" id="9778595at2"/>
<evidence type="ECO:0000256" key="9">
    <source>
        <dbReference type="ARBA" id="ARBA00048540"/>
    </source>
</evidence>
<comment type="function">
    <text evidence="12">Flavin transferase that catalyzes the transfer of the FMN moiety of FAD and its covalent binding to the hydroxyl group of a threonine residue in a target flavoprotein.</text>
</comment>